<dbReference type="InterPro" id="IPR055509">
    <property type="entry name" value="DUF7082"/>
</dbReference>
<protein>
    <recommendedName>
        <fullName evidence="2">DUF7082 domain-containing protein</fullName>
    </recommendedName>
</protein>
<dbReference type="EMBL" id="KB468146">
    <property type="protein sequence ID" value="PCH43836.1"/>
    <property type="molecule type" value="Genomic_DNA"/>
</dbReference>
<dbReference type="PANTHER" id="PTHR39463:SF1">
    <property type="entry name" value="MEDUSA"/>
    <property type="match status" value="1"/>
</dbReference>
<dbReference type="OMA" id="DWAVLPQ"/>
<organism evidence="3 4">
    <name type="scientific">Wolfiporia cocos (strain MD-104)</name>
    <name type="common">Brown rot fungus</name>
    <dbReference type="NCBI Taxonomy" id="742152"/>
    <lineage>
        <taxon>Eukaryota</taxon>
        <taxon>Fungi</taxon>
        <taxon>Dikarya</taxon>
        <taxon>Basidiomycota</taxon>
        <taxon>Agaricomycotina</taxon>
        <taxon>Agaricomycetes</taxon>
        <taxon>Polyporales</taxon>
        <taxon>Phaeolaceae</taxon>
        <taxon>Wolfiporia</taxon>
    </lineage>
</organism>
<evidence type="ECO:0000313" key="4">
    <source>
        <dbReference type="Proteomes" id="UP000218811"/>
    </source>
</evidence>
<name>A0A2H3JNS9_WOLCO</name>
<dbReference type="OrthoDB" id="1751210at2759"/>
<feature type="domain" description="DUF7082" evidence="2">
    <location>
        <begin position="249"/>
        <end position="401"/>
    </location>
</feature>
<dbReference type="STRING" id="742152.A0A2H3JNS9"/>
<sequence>MVAMACVSHHPTLDGPISQDYTVPFSNTYYHDVAGGMSSMTRSPPHAPVRYGLTRDAPPTFVLSARESLRVFGYHPFQGTPGTVITVTLTLSLRTTEMIYMRLVLGRTALSTAVRKLANGGYELQAAVPADGYAPETSTVSLSAQALNSSNEVLDSVTFGNFTCIHIAPNSCSVKTFANGPSVDDMLEYTAVPMLRQHPHSASLPPSAFPHAYGSRIAATRPTKPRPPKKQMLMRTRRNGEDESEFPCATLELETSPEDLARGWDEEEMSAGRRLVRFTRVRVGTALRVSCAAVSQADYVEGDTVVSCIYRPDTDTCCVTSVDIIFLLERLVGQEFDIEEKNRIRRNLEGFRPKTVSKNRPDSSAFFLRIMNFPPPKPRNIEKDLKVFDWTILPQALDKIISRYVSCLGTLQYRPT</sequence>
<proteinExistence type="predicted"/>
<gene>
    <name evidence="3" type="ORF">WOLCODRAFT_104274</name>
</gene>
<dbReference type="PANTHER" id="PTHR39463">
    <property type="entry name" value="MEDUSA"/>
    <property type="match status" value="1"/>
</dbReference>
<accession>A0A2H3JNS9</accession>
<evidence type="ECO:0000313" key="3">
    <source>
        <dbReference type="EMBL" id="PCH43836.1"/>
    </source>
</evidence>
<dbReference type="AlphaFoldDB" id="A0A2H3JNS9"/>
<dbReference type="Proteomes" id="UP000218811">
    <property type="component" value="Unassembled WGS sequence"/>
</dbReference>
<evidence type="ECO:0000259" key="2">
    <source>
        <dbReference type="Pfam" id="PF23305"/>
    </source>
</evidence>
<reference evidence="3 4" key="1">
    <citation type="journal article" date="2012" name="Science">
        <title>The Paleozoic origin of enzymatic lignin decomposition reconstructed from 31 fungal genomes.</title>
        <authorList>
            <person name="Floudas D."/>
            <person name="Binder M."/>
            <person name="Riley R."/>
            <person name="Barry K."/>
            <person name="Blanchette R.A."/>
            <person name="Henrissat B."/>
            <person name="Martinez A.T."/>
            <person name="Otillar R."/>
            <person name="Spatafora J.W."/>
            <person name="Yadav J.S."/>
            <person name="Aerts A."/>
            <person name="Benoit I."/>
            <person name="Boyd A."/>
            <person name="Carlson A."/>
            <person name="Copeland A."/>
            <person name="Coutinho P.M."/>
            <person name="de Vries R.P."/>
            <person name="Ferreira P."/>
            <person name="Findley K."/>
            <person name="Foster B."/>
            <person name="Gaskell J."/>
            <person name="Glotzer D."/>
            <person name="Gorecki P."/>
            <person name="Heitman J."/>
            <person name="Hesse C."/>
            <person name="Hori C."/>
            <person name="Igarashi K."/>
            <person name="Jurgens J.A."/>
            <person name="Kallen N."/>
            <person name="Kersten P."/>
            <person name="Kohler A."/>
            <person name="Kuees U."/>
            <person name="Kumar T.K.A."/>
            <person name="Kuo A."/>
            <person name="LaButti K."/>
            <person name="Larrondo L.F."/>
            <person name="Lindquist E."/>
            <person name="Ling A."/>
            <person name="Lombard V."/>
            <person name="Lucas S."/>
            <person name="Lundell T."/>
            <person name="Martin R."/>
            <person name="McLaughlin D.J."/>
            <person name="Morgenstern I."/>
            <person name="Morin E."/>
            <person name="Murat C."/>
            <person name="Nagy L.G."/>
            <person name="Nolan M."/>
            <person name="Ohm R.A."/>
            <person name="Patyshakuliyeva A."/>
            <person name="Rokas A."/>
            <person name="Ruiz-Duenas F.J."/>
            <person name="Sabat G."/>
            <person name="Salamov A."/>
            <person name="Samejima M."/>
            <person name="Schmutz J."/>
            <person name="Slot J.C."/>
            <person name="St John F."/>
            <person name="Stenlid J."/>
            <person name="Sun H."/>
            <person name="Sun S."/>
            <person name="Syed K."/>
            <person name="Tsang A."/>
            <person name="Wiebenga A."/>
            <person name="Young D."/>
            <person name="Pisabarro A."/>
            <person name="Eastwood D.C."/>
            <person name="Martin F."/>
            <person name="Cullen D."/>
            <person name="Grigoriev I.V."/>
            <person name="Hibbett D.S."/>
        </authorList>
    </citation>
    <scope>NUCLEOTIDE SEQUENCE [LARGE SCALE GENOMIC DNA]</scope>
    <source>
        <strain evidence="3 4">MD-104</strain>
    </source>
</reference>
<dbReference type="GO" id="GO:0005634">
    <property type="term" value="C:nucleus"/>
    <property type="evidence" value="ECO:0007669"/>
    <property type="project" value="TreeGrafter"/>
</dbReference>
<feature type="region of interest" description="Disordered" evidence="1">
    <location>
        <begin position="217"/>
        <end position="245"/>
    </location>
</feature>
<evidence type="ECO:0000256" key="1">
    <source>
        <dbReference type="SAM" id="MobiDB-lite"/>
    </source>
</evidence>
<keyword evidence="4" id="KW-1185">Reference proteome</keyword>
<dbReference type="Pfam" id="PF23305">
    <property type="entry name" value="DUF7082"/>
    <property type="match status" value="1"/>
</dbReference>